<dbReference type="AlphaFoldDB" id="A0A1G9A0S9"/>
<name>A0A1G9A0S9_ACTMZ</name>
<evidence type="ECO:0000256" key="1">
    <source>
        <dbReference type="SAM" id="MobiDB-lite"/>
    </source>
</evidence>
<keyword evidence="4" id="KW-1185">Reference proteome</keyword>
<evidence type="ECO:0000313" key="4">
    <source>
        <dbReference type="Proteomes" id="UP000199213"/>
    </source>
</evidence>
<dbReference type="RefSeq" id="WP_092627770.1">
    <property type="nucleotide sequence ID" value="NZ_FNFM01000005.1"/>
</dbReference>
<dbReference type="EMBL" id="FNFM01000005">
    <property type="protein sequence ID" value="SDK20000.1"/>
    <property type="molecule type" value="Genomic_DNA"/>
</dbReference>
<protein>
    <submittedName>
        <fullName evidence="3">Uncharacterized protein</fullName>
    </submittedName>
</protein>
<proteinExistence type="predicted"/>
<feature type="region of interest" description="Disordered" evidence="1">
    <location>
        <begin position="1"/>
        <end position="24"/>
    </location>
</feature>
<reference evidence="4" key="1">
    <citation type="submission" date="2016-10" db="EMBL/GenBank/DDBJ databases">
        <authorList>
            <person name="Varghese N."/>
            <person name="Submissions S."/>
        </authorList>
    </citation>
    <scope>NUCLEOTIDE SEQUENCE [LARGE SCALE GENOMIC DNA]</scope>
    <source>
        <strain evidence="4">DSM 45460</strain>
    </source>
</reference>
<evidence type="ECO:0000256" key="2">
    <source>
        <dbReference type="SAM" id="Phobius"/>
    </source>
</evidence>
<evidence type="ECO:0000313" key="3">
    <source>
        <dbReference type="EMBL" id="SDK20000.1"/>
    </source>
</evidence>
<gene>
    <name evidence="3" type="ORF">SAMN04487820_105203</name>
</gene>
<feature type="transmembrane region" description="Helical" evidence="2">
    <location>
        <begin position="33"/>
        <end position="56"/>
    </location>
</feature>
<accession>A0A1G9A0S9</accession>
<keyword evidence="2" id="KW-0472">Membrane</keyword>
<sequence length="87" mass="10441">MNQPMPQPDRHPLRGQPAPVPPVLPAQRRTNHVLHLLLTLVTFGFWIFVWPCVAAWNHYQGRHEQKQYQRDLALYHQVRNDWERANR</sequence>
<keyword evidence="2" id="KW-0812">Transmembrane</keyword>
<dbReference type="Proteomes" id="UP000199213">
    <property type="component" value="Unassembled WGS sequence"/>
</dbReference>
<organism evidence="3 4">
    <name type="scientific">Actinopolyspora mzabensis</name>
    <dbReference type="NCBI Taxonomy" id="995066"/>
    <lineage>
        <taxon>Bacteria</taxon>
        <taxon>Bacillati</taxon>
        <taxon>Actinomycetota</taxon>
        <taxon>Actinomycetes</taxon>
        <taxon>Actinopolysporales</taxon>
        <taxon>Actinopolysporaceae</taxon>
        <taxon>Actinopolyspora</taxon>
    </lineage>
</organism>
<keyword evidence="2" id="KW-1133">Transmembrane helix</keyword>